<evidence type="ECO:0000313" key="7">
    <source>
        <dbReference type="EMBL" id="PTX58542.1"/>
    </source>
</evidence>
<dbReference type="EMBL" id="QBKT01000013">
    <property type="protein sequence ID" value="PTX58542.1"/>
    <property type="molecule type" value="Genomic_DNA"/>
</dbReference>
<dbReference type="Gene3D" id="1.10.10.10">
    <property type="entry name" value="Winged helix-like DNA-binding domain superfamily/Winged helix DNA-binding domain"/>
    <property type="match status" value="1"/>
</dbReference>
<accession>A0A2T6BR64</accession>
<dbReference type="InterPro" id="IPR013249">
    <property type="entry name" value="RNA_pol_sigma70_r4_t2"/>
</dbReference>
<dbReference type="GO" id="GO:0003677">
    <property type="term" value="F:DNA binding"/>
    <property type="evidence" value="ECO:0007669"/>
    <property type="project" value="InterPro"/>
</dbReference>
<keyword evidence="3" id="KW-0731">Sigma factor</keyword>
<dbReference type="Pfam" id="PF08281">
    <property type="entry name" value="Sigma70_r4_2"/>
    <property type="match status" value="1"/>
</dbReference>
<evidence type="ECO:0000259" key="6">
    <source>
        <dbReference type="Pfam" id="PF08281"/>
    </source>
</evidence>
<reference evidence="7 8" key="1">
    <citation type="submission" date="2018-04" db="EMBL/GenBank/DDBJ databases">
        <title>Genomic Encyclopedia of Archaeal and Bacterial Type Strains, Phase II (KMG-II): from individual species to whole genera.</title>
        <authorList>
            <person name="Goeker M."/>
        </authorList>
    </citation>
    <scope>NUCLEOTIDE SEQUENCE [LARGE SCALE GENOMIC DNA]</scope>
    <source>
        <strain evidence="7 8">DSM 25731</strain>
    </source>
</reference>
<evidence type="ECO:0000256" key="3">
    <source>
        <dbReference type="ARBA" id="ARBA00023082"/>
    </source>
</evidence>
<feature type="domain" description="RNA polymerase sigma factor 70 region 4 type 2" evidence="6">
    <location>
        <begin position="133"/>
        <end position="184"/>
    </location>
</feature>
<dbReference type="Proteomes" id="UP000244090">
    <property type="component" value="Unassembled WGS sequence"/>
</dbReference>
<protein>
    <submittedName>
        <fullName evidence="7">RNA polymerase sigma-70 factor (ECF subfamily)</fullName>
    </submittedName>
</protein>
<evidence type="ECO:0000256" key="4">
    <source>
        <dbReference type="ARBA" id="ARBA00023163"/>
    </source>
</evidence>
<dbReference type="GO" id="GO:0016987">
    <property type="term" value="F:sigma factor activity"/>
    <property type="evidence" value="ECO:0007669"/>
    <property type="project" value="UniProtKB-KW"/>
</dbReference>
<dbReference type="SUPFAM" id="SSF88659">
    <property type="entry name" value="Sigma3 and sigma4 domains of RNA polymerase sigma factors"/>
    <property type="match status" value="1"/>
</dbReference>
<dbReference type="InterPro" id="IPR039425">
    <property type="entry name" value="RNA_pol_sigma-70-like"/>
</dbReference>
<keyword evidence="4" id="KW-0804">Transcription</keyword>
<dbReference type="PANTHER" id="PTHR43133:SF46">
    <property type="entry name" value="RNA POLYMERASE SIGMA-70 FACTOR ECF SUBFAMILY"/>
    <property type="match status" value="1"/>
</dbReference>
<evidence type="ECO:0000259" key="5">
    <source>
        <dbReference type="Pfam" id="PF04542"/>
    </source>
</evidence>
<dbReference type="InterPro" id="IPR013324">
    <property type="entry name" value="RNA_pol_sigma_r3/r4-like"/>
</dbReference>
<evidence type="ECO:0000256" key="2">
    <source>
        <dbReference type="ARBA" id="ARBA00023015"/>
    </source>
</evidence>
<evidence type="ECO:0000256" key="1">
    <source>
        <dbReference type="ARBA" id="ARBA00010641"/>
    </source>
</evidence>
<organism evidence="7 8">
    <name type="scientific">Kordia periserrulae</name>
    <dbReference type="NCBI Taxonomy" id="701523"/>
    <lineage>
        <taxon>Bacteria</taxon>
        <taxon>Pseudomonadati</taxon>
        <taxon>Bacteroidota</taxon>
        <taxon>Flavobacteriia</taxon>
        <taxon>Flavobacteriales</taxon>
        <taxon>Flavobacteriaceae</taxon>
        <taxon>Kordia</taxon>
    </lineage>
</organism>
<dbReference type="Gene3D" id="1.10.1740.10">
    <property type="match status" value="1"/>
</dbReference>
<dbReference type="AlphaFoldDB" id="A0A2T6BR64"/>
<keyword evidence="2" id="KW-0805">Transcription regulation</keyword>
<sequence length="198" mass="23000">MLKTIQIQNNQIGQPFLKHTNATTYNIKALIKGDELAQKAVYDAFAPKMLAACQNFISDKTMAEEAMNNGFVKVFFNIKKYKNEGSFEGWIRKIMIRESLSYLRKKKFLIASQSDIILEQQKTYQKPVEEVSEIQRLVMQLPLEFKLVFNLYAVEGYSHTEISELLNIPEATSKTRLFRARKLLKEQLQTLKKAHGRF</sequence>
<comment type="similarity">
    <text evidence="1">Belongs to the sigma-70 factor family. ECF subfamily.</text>
</comment>
<dbReference type="NCBIfam" id="TIGR02937">
    <property type="entry name" value="sigma70-ECF"/>
    <property type="match status" value="1"/>
</dbReference>
<name>A0A2T6BR64_9FLAO</name>
<dbReference type="InterPro" id="IPR014284">
    <property type="entry name" value="RNA_pol_sigma-70_dom"/>
</dbReference>
<dbReference type="GO" id="GO:0006352">
    <property type="term" value="P:DNA-templated transcription initiation"/>
    <property type="evidence" value="ECO:0007669"/>
    <property type="project" value="InterPro"/>
</dbReference>
<feature type="domain" description="RNA polymerase sigma-70 region 2" evidence="5">
    <location>
        <begin position="42"/>
        <end position="107"/>
    </location>
</feature>
<dbReference type="OrthoDB" id="1056775at2"/>
<dbReference type="Pfam" id="PF04542">
    <property type="entry name" value="Sigma70_r2"/>
    <property type="match status" value="1"/>
</dbReference>
<keyword evidence="8" id="KW-1185">Reference proteome</keyword>
<dbReference type="PANTHER" id="PTHR43133">
    <property type="entry name" value="RNA POLYMERASE ECF-TYPE SIGMA FACTO"/>
    <property type="match status" value="1"/>
</dbReference>
<comment type="caution">
    <text evidence="7">The sequence shown here is derived from an EMBL/GenBank/DDBJ whole genome shotgun (WGS) entry which is preliminary data.</text>
</comment>
<dbReference type="CDD" id="cd06171">
    <property type="entry name" value="Sigma70_r4"/>
    <property type="match status" value="1"/>
</dbReference>
<dbReference type="InterPro" id="IPR036388">
    <property type="entry name" value="WH-like_DNA-bd_sf"/>
</dbReference>
<dbReference type="InterPro" id="IPR013325">
    <property type="entry name" value="RNA_pol_sigma_r2"/>
</dbReference>
<dbReference type="InterPro" id="IPR007627">
    <property type="entry name" value="RNA_pol_sigma70_r2"/>
</dbReference>
<gene>
    <name evidence="7" type="ORF">C8N46_11332</name>
</gene>
<proteinExistence type="inferred from homology"/>
<dbReference type="SUPFAM" id="SSF88946">
    <property type="entry name" value="Sigma2 domain of RNA polymerase sigma factors"/>
    <property type="match status" value="1"/>
</dbReference>
<evidence type="ECO:0000313" key="8">
    <source>
        <dbReference type="Proteomes" id="UP000244090"/>
    </source>
</evidence>